<accession>A0A5N6RUQ4</accession>
<dbReference type="AlphaFoldDB" id="A0A5N6RUQ4"/>
<evidence type="ECO:0000256" key="2">
    <source>
        <dbReference type="ARBA" id="ARBA00022679"/>
    </source>
</evidence>
<keyword evidence="4" id="KW-0539">Nucleus</keyword>
<comment type="function">
    <text evidence="4">Protein-lysine N-methyltransferase.</text>
</comment>
<dbReference type="SUPFAM" id="SSF82199">
    <property type="entry name" value="SET domain"/>
    <property type="match status" value="2"/>
</dbReference>
<proteinExistence type="inferred from homology"/>
<evidence type="ECO:0000313" key="7">
    <source>
        <dbReference type="EMBL" id="KAE8126186.1"/>
    </source>
</evidence>
<dbReference type="InterPro" id="IPR050600">
    <property type="entry name" value="SETD3_SETD6_MTase"/>
</dbReference>
<protein>
    <recommendedName>
        <fullName evidence="4">N-lysine methyltransferase</fullName>
        <ecNumber evidence="4">2.1.1.-</ecNumber>
    </recommendedName>
</protein>
<organism evidence="7 8">
    <name type="scientific">Carpinus fangiana</name>
    <dbReference type="NCBI Taxonomy" id="176857"/>
    <lineage>
        <taxon>Eukaryota</taxon>
        <taxon>Viridiplantae</taxon>
        <taxon>Streptophyta</taxon>
        <taxon>Embryophyta</taxon>
        <taxon>Tracheophyta</taxon>
        <taxon>Spermatophyta</taxon>
        <taxon>Magnoliopsida</taxon>
        <taxon>eudicotyledons</taxon>
        <taxon>Gunneridae</taxon>
        <taxon>Pentapetalae</taxon>
        <taxon>rosids</taxon>
        <taxon>fabids</taxon>
        <taxon>Fagales</taxon>
        <taxon>Betulaceae</taxon>
        <taxon>Carpinus</taxon>
    </lineage>
</organism>
<dbReference type="InterPro" id="IPR046341">
    <property type="entry name" value="SET_dom_sf"/>
</dbReference>
<gene>
    <name evidence="7" type="ORF">FH972_020928</name>
</gene>
<dbReference type="EC" id="2.1.1.-" evidence="4"/>
<dbReference type="InterPro" id="IPR011383">
    <property type="entry name" value="N-lys_methylase_SETD6"/>
</dbReference>
<keyword evidence="2 4" id="KW-0808">Transferase</keyword>
<reference evidence="7 8" key="1">
    <citation type="submission" date="2019-06" db="EMBL/GenBank/DDBJ databases">
        <title>A chromosomal-level reference genome of Carpinus fangiana (Coryloideae, Betulaceae).</title>
        <authorList>
            <person name="Yang X."/>
            <person name="Wang Z."/>
            <person name="Zhang L."/>
            <person name="Hao G."/>
            <person name="Liu J."/>
            <person name="Yang Y."/>
        </authorList>
    </citation>
    <scope>NUCLEOTIDE SEQUENCE [LARGE SCALE GENOMIC DNA]</scope>
    <source>
        <strain evidence="7">Cfa_2016G</strain>
        <tissue evidence="7">Leaf</tissue>
    </source>
</reference>
<evidence type="ECO:0000256" key="1">
    <source>
        <dbReference type="ARBA" id="ARBA00022603"/>
    </source>
</evidence>
<dbReference type="PANTHER" id="PTHR13271">
    <property type="entry name" value="UNCHARACTERIZED PUTATIVE METHYLTRANSFERASE"/>
    <property type="match status" value="1"/>
</dbReference>
<comment type="subcellular location">
    <subcellularLocation>
        <location evidence="4">Nucleus</location>
    </subcellularLocation>
</comment>
<keyword evidence="1 4" id="KW-0489">Methyltransferase</keyword>
<dbReference type="GO" id="GO:0032259">
    <property type="term" value="P:methylation"/>
    <property type="evidence" value="ECO:0007669"/>
    <property type="project" value="UniProtKB-KW"/>
</dbReference>
<dbReference type="PIRSF" id="PIRSF011771">
    <property type="entry name" value="RMS1_SET"/>
    <property type="match status" value="1"/>
</dbReference>
<feature type="compositionally biased region" description="Polar residues" evidence="5">
    <location>
        <begin position="240"/>
        <end position="253"/>
    </location>
</feature>
<feature type="compositionally biased region" description="Low complexity" evidence="5">
    <location>
        <begin position="258"/>
        <end position="267"/>
    </location>
</feature>
<keyword evidence="8" id="KW-1185">Reference proteome</keyword>
<dbReference type="GO" id="GO:0005634">
    <property type="term" value="C:nucleus"/>
    <property type="evidence" value="ECO:0007669"/>
    <property type="project" value="UniProtKB-SubCell"/>
</dbReference>
<dbReference type="Gene3D" id="3.90.1410.10">
    <property type="entry name" value="set domain protein methyltransferase, domain 1"/>
    <property type="match status" value="2"/>
</dbReference>
<evidence type="ECO:0000259" key="6">
    <source>
        <dbReference type="PROSITE" id="PS50280"/>
    </source>
</evidence>
<evidence type="ECO:0000256" key="4">
    <source>
        <dbReference type="PIRNR" id="PIRNR011771"/>
    </source>
</evidence>
<feature type="domain" description="SET" evidence="6">
    <location>
        <begin position="22"/>
        <end position="295"/>
    </location>
</feature>
<dbReference type="Proteomes" id="UP000327013">
    <property type="component" value="Chromosome 8"/>
</dbReference>
<evidence type="ECO:0000256" key="3">
    <source>
        <dbReference type="ARBA" id="ARBA00022691"/>
    </source>
</evidence>
<evidence type="ECO:0000256" key="5">
    <source>
        <dbReference type="SAM" id="MobiDB-lite"/>
    </source>
</evidence>
<evidence type="ECO:0000313" key="8">
    <source>
        <dbReference type="Proteomes" id="UP000327013"/>
    </source>
</evidence>
<name>A0A5N6RUQ4_9ROSI</name>
<dbReference type="PROSITE" id="PS50280">
    <property type="entry name" value="SET"/>
    <property type="match status" value="1"/>
</dbReference>
<comment type="similarity">
    <text evidence="4">Belongs to the class V-like SAM-binding methyltransferase superfamily. Histone-lysine methyltransferase family. SETD6 subfamily.</text>
</comment>
<sequence>MATRRLRAFKRWMRSQGIEYSDALCFTDSPEGEGIAVRALCDLKVGDMVARIPKAACLTIRTSGASDLIESAGLGGSLGLAVALMYERSLGEDSPWAGYLQLLPPQECLPLLWTLDDLDCLLRGTELHKTVKEDKGIIYEDWKDSILPLLDSPPFNLDPKCFGIEQYFAAKSLIASRSFEVDEYHGSGMVPLADLFNHKTGAEDVHITSLHSYSDSESDSDTNKSDAHIDTSEKDMLIQDSYSDQKGPNTTLVGKNPSRGSDSDFSSVSRDDTIVLEMVMVKDVEVGAEVFNTYGLMGNAALLHRYGFTEPNNPFDIVNIDMELLLQWSSSSFSDRHRRTRLALWRKLDYCGCVSQDTEYFEISSDGEPQIELLILLYIMLLPEDTYHKLDLTVSTAGNSSGSIGMILSEEGQFMWENASGVSKDLLLTKDVCDALLSLADMRESFYGSNSIEDDIEALGKCCIRERKLYHSLMLRVSERRILERLRTYAAVGAQSFRAAKRSSVGKKLKKKK</sequence>
<keyword evidence="3 4" id="KW-0949">S-adenosyl-L-methionine</keyword>
<dbReference type="InterPro" id="IPR036464">
    <property type="entry name" value="Rubisco_LSMT_subst-bd_sf"/>
</dbReference>
<dbReference type="PANTHER" id="PTHR13271:SF34">
    <property type="entry name" value="N-LYSINE METHYLTRANSFERASE SETD6"/>
    <property type="match status" value="1"/>
</dbReference>
<feature type="region of interest" description="Disordered" evidence="5">
    <location>
        <begin position="239"/>
        <end position="267"/>
    </location>
</feature>
<dbReference type="InterPro" id="IPR001214">
    <property type="entry name" value="SET_dom"/>
</dbReference>
<dbReference type="OrthoDB" id="441812at2759"/>
<dbReference type="EMBL" id="CM017328">
    <property type="protein sequence ID" value="KAE8126186.1"/>
    <property type="molecule type" value="Genomic_DNA"/>
</dbReference>
<dbReference type="Gene3D" id="3.90.1420.10">
    <property type="entry name" value="Rubisco LSMT, substrate-binding domain"/>
    <property type="match status" value="1"/>
</dbReference>
<dbReference type="GO" id="GO:0016279">
    <property type="term" value="F:protein-lysine N-methyltransferase activity"/>
    <property type="evidence" value="ECO:0007669"/>
    <property type="project" value="UniProtKB-UniRule"/>
</dbReference>